<gene>
    <name evidence="2" type="ORF">CDG60_16075</name>
</gene>
<dbReference type="Gene3D" id="3.40.50.300">
    <property type="entry name" value="P-loop containing nucleotide triphosphate hydrolases"/>
    <property type="match status" value="1"/>
</dbReference>
<accession>A0A3B7M1A3</accession>
<dbReference type="SUPFAM" id="SSF52540">
    <property type="entry name" value="P-loop containing nucleoside triphosphate hydrolases"/>
    <property type="match status" value="1"/>
</dbReference>
<feature type="coiled-coil region" evidence="1">
    <location>
        <begin position="527"/>
        <end position="554"/>
    </location>
</feature>
<protein>
    <submittedName>
        <fullName evidence="2">Uncharacterized protein</fullName>
    </submittedName>
</protein>
<proteinExistence type="predicted"/>
<dbReference type="KEGG" id="achi:CDG60_16075"/>
<dbReference type="EMBL" id="CP032134">
    <property type="protein sequence ID" value="AXY57944.1"/>
    <property type="molecule type" value="Genomic_DNA"/>
</dbReference>
<evidence type="ECO:0000256" key="1">
    <source>
        <dbReference type="SAM" id="Coils"/>
    </source>
</evidence>
<evidence type="ECO:0000313" key="3">
    <source>
        <dbReference type="Proteomes" id="UP000263753"/>
    </source>
</evidence>
<dbReference type="Proteomes" id="UP000263753">
    <property type="component" value="Chromosome"/>
</dbReference>
<dbReference type="PANTHER" id="PTHR34301:SF8">
    <property type="entry name" value="ATPASE DOMAIN-CONTAINING PROTEIN"/>
    <property type="match status" value="1"/>
</dbReference>
<dbReference type="InterPro" id="IPR027417">
    <property type="entry name" value="P-loop_NTPase"/>
</dbReference>
<evidence type="ECO:0000313" key="2">
    <source>
        <dbReference type="EMBL" id="AXY57944.1"/>
    </source>
</evidence>
<organism evidence="2 3">
    <name type="scientific">Acinetobacter chinensis</name>
    <dbReference type="NCBI Taxonomy" id="2004650"/>
    <lineage>
        <taxon>Bacteria</taxon>
        <taxon>Pseudomonadati</taxon>
        <taxon>Pseudomonadota</taxon>
        <taxon>Gammaproteobacteria</taxon>
        <taxon>Moraxellales</taxon>
        <taxon>Moraxellaceae</taxon>
        <taxon>Acinetobacter</taxon>
    </lineage>
</organism>
<name>A0A3B7M1A3_9GAMM</name>
<dbReference type="AlphaFoldDB" id="A0A3B7M1A3"/>
<keyword evidence="1" id="KW-0175">Coiled coil</keyword>
<reference evidence="3" key="1">
    <citation type="submission" date="2018-09" db="EMBL/GenBank/DDBJ databases">
        <title>The complete genome of Acinetobacter sp. strain WCHAc010005.</title>
        <authorList>
            <person name="Hu Y."/>
            <person name="Long H."/>
            <person name="Feng Y."/>
            <person name="Zong Z."/>
        </authorList>
    </citation>
    <scope>NUCLEOTIDE SEQUENCE [LARGE SCALE GENOMIC DNA]</scope>
    <source>
        <strain evidence="3">WCHAc010005</strain>
    </source>
</reference>
<dbReference type="PANTHER" id="PTHR34301">
    <property type="entry name" value="DNA-BINDING PROTEIN-RELATED"/>
    <property type="match status" value="1"/>
</dbReference>
<dbReference type="RefSeq" id="WP_087512835.1">
    <property type="nucleotide sequence ID" value="NZ_CP032134.1"/>
</dbReference>
<sequence>MSSQPYVNPGFHPKFALKRFDLIEQDILKNLSKLWYVTHSGDSLRIKNSTYNYFLIKPTTQFTEKFNLDREIVCLFSPYENFEPRTLDVFETIFEKLPKSRVENLCAILISKNKKVEELVIKISNTDPEQKIIIPFTYDEILNNSKNELYDGRFRKIFYSRDLFAFKSPLKKDSYFFGRNHLVNELVSKHNSSEHAGVFGLRKSGKTSIIYAIQRKLNIENKACIMLDCESPAIHQKRWYELLALVVQEYKNLKSSTARIELGNRYDEKNAASSFEEDILKIYNSKKKETALLIFDEIERISPYTASSTNWSQNYDFIYFWQTLRSFYQKYPFIYTYILVGTNPKCIEESQFFNQDNPIYLSCSIHYLPNFSADQVIEMVDTLGRLMGLNFGTDICAMLHSDCGGHPFLIRQMCSFIHNSYKNERPFTIDKATYRTALTTYKSNLQQYFDMMLNVLNSWYPDEYEMLIMLALEDIETFENFAKDNPSMVYHLLSFGLIEKNYNHKYVLSLDSLELYLREKNKFKKIILSDEEKLEEISLRRNRLEKEFRNLLLNGLKFAYGKKAQEELLKAIPTDRREKLQSFSINELLSNSTSLFFIDLINIFNKNWDKFSNILIDFEKQNFLMILNNVNKYRVDAHAKDISETDFKQIRLHFEKLEQLF</sequence>